<evidence type="ECO:0000313" key="3">
    <source>
        <dbReference type="Proteomes" id="UP000752013"/>
    </source>
</evidence>
<proteinExistence type="predicted"/>
<comment type="caution">
    <text evidence="2">The sequence shown here is derived from an EMBL/GenBank/DDBJ whole genome shotgun (WGS) entry which is preliminary data.</text>
</comment>
<evidence type="ECO:0000256" key="1">
    <source>
        <dbReference type="SAM" id="SignalP"/>
    </source>
</evidence>
<keyword evidence="3" id="KW-1185">Reference proteome</keyword>
<keyword evidence="1" id="KW-0732">Signal</keyword>
<dbReference type="AlphaFoldDB" id="A0A968GHA4"/>
<accession>A0A968GHA4</accession>
<organism evidence="2 3">
    <name type="scientific">Entomospira nematocerorum</name>
    <dbReference type="NCBI Taxonomy" id="2719987"/>
    <lineage>
        <taxon>Bacteria</taxon>
        <taxon>Pseudomonadati</taxon>
        <taxon>Spirochaetota</taxon>
        <taxon>Spirochaetia</taxon>
        <taxon>Spirochaetales</taxon>
        <taxon>Spirochaetaceae</taxon>
        <taxon>Entomospira</taxon>
    </lineage>
</organism>
<evidence type="ECO:0000313" key="2">
    <source>
        <dbReference type="EMBL" id="NIZ47136.1"/>
    </source>
</evidence>
<feature type="signal peptide" evidence="1">
    <location>
        <begin position="1"/>
        <end position="17"/>
    </location>
</feature>
<sequence>MKKFILSILLLTLPVVATETKIDQDSSLNYTLYDEDNLFEFFIIERWNESPKIYFSMKLNDEFFQKVSGYIVSIEIYDMFDEKIFERKFRMAKQEGYGFFYDYQVFRSLSEDGLSVVITDIEFAYKRT</sequence>
<dbReference type="EMBL" id="JAATLK010000001">
    <property type="protein sequence ID" value="NIZ47136.1"/>
    <property type="molecule type" value="Genomic_DNA"/>
</dbReference>
<gene>
    <name evidence="2" type="ORF">HCT46_04300</name>
</gene>
<dbReference type="Proteomes" id="UP000752013">
    <property type="component" value="Unassembled WGS sequence"/>
</dbReference>
<feature type="chain" id="PRO_5037765625" evidence="1">
    <location>
        <begin position="18"/>
        <end position="128"/>
    </location>
</feature>
<reference evidence="2" key="1">
    <citation type="submission" date="2020-03" db="EMBL/GenBank/DDBJ databases">
        <title>Spirochaetal bacteria isolated from arthropods constitute a novel genus Entomospira genus novum within the order Spirochaetales.</title>
        <authorList>
            <person name="Grana-Miraglia L."/>
            <person name="Sikutova S."/>
            <person name="Fingerle V."/>
            <person name="Sing A."/>
            <person name="Castillo-Ramirez S."/>
            <person name="Margos G."/>
            <person name="Rudolf I."/>
        </authorList>
    </citation>
    <scope>NUCLEOTIDE SEQUENCE</scope>
    <source>
        <strain evidence="2">BR208</strain>
    </source>
</reference>
<protein>
    <submittedName>
        <fullName evidence="2">Uncharacterized protein</fullName>
    </submittedName>
</protein>
<dbReference type="RefSeq" id="WP_167703559.1">
    <property type="nucleotide sequence ID" value="NZ_CP118168.1"/>
</dbReference>
<name>A0A968GHA4_9SPIO</name>